<feature type="region of interest" description="Disordered" evidence="1">
    <location>
        <begin position="380"/>
        <end position="445"/>
    </location>
</feature>
<sequence length="445" mass="50381">MAWNSIAVALALCCTILYSEAVVPAVTTDPIHSQLQARRDAEVARLQGILPGRILGLTRSKSRLGNLLVNLQQDLMDINEVIAVLPELVAELIKSPFQRRLRLRQLFEGTNKSDRKRRSAESSSEESAAGFRRFFGRRRFALPRAVQIQRRINFEVSRLRRILKARGALIQQRINRANALLARVQLAAEIYSFALENLATLVAQLITSPFQPIIRLFALRQAAQLLASEIMIETTMQPMETTMQPMETTMQPMETTMQPMETTMQPMETTMQPMETTMQPMETTMQPMDTTTLNNLQARINFETGAFRKVLLRNAAAIQEEIARTNGDANPSLNNFFRARADLYAFTLNNLQALMEQLITDPLQPSFGLETLLQAAENLRNPGDSRKRRDASQEFSENVSEESEDGDRRKRSESSGESLEDASEEVDELFEEVENLLSDPEEQDD</sequence>
<feature type="compositionally biased region" description="Basic and acidic residues" evidence="1">
    <location>
        <begin position="383"/>
        <end position="392"/>
    </location>
</feature>
<dbReference type="Proteomes" id="UP001347796">
    <property type="component" value="Unassembled WGS sequence"/>
</dbReference>
<evidence type="ECO:0000313" key="3">
    <source>
        <dbReference type="EMBL" id="KAK6187070.1"/>
    </source>
</evidence>
<feature type="signal peptide" evidence="2">
    <location>
        <begin position="1"/>
        <end position="21"/>
    </location>
</feature>
<feature type="compositionally biased region" description="Acidic residues" evidence="1">
    <location>
        <begin position="418"/>
        <end position="445"/>
    </location>
</feature>
<proteinExistence type="predicted"/>
<protein>
    <submittedName>
        <fullName evidence="3">Uncharacterized protein</fullName>
    </submittedName>
</protein>
<evidence type="ECO:0000256" key="2">
    <source>
        <dbReference type="SAM" id="SignalP"/>
    </source>
</evidence>
<accession>A0AAN8K329</accession>
<organism evidence="3 4">
    <name type="scientific">Patella caerulea</name>
    <name type="common">Rayed Mediterranean limpet</name>
    <dbReference type="NCBI Taxonomy" id="87958"/>
    <lineage>
        <taxon>Eukaryota</taxon>
        <taxon>Metazoa</taxon>
        <taxon>Spiralia</taxon>
        <taxon>Lophotrochozoa</taxon>
        <taxon>Mollusca</taxon>
        <taxon>Gastropoda</taxon>
        <taxon>Patellogastropoda</taxon>
        <taxon>Patelloidea</taxon>
        <taxon>Patellidae</taxon>
        <taxon>Patella</taxon>
    </lineage>
</organism>
<dbReference type="EMBL" id="JAZGQO010000005">
    <property type="protein sequence ID" value="KAK6187070.1"/>
    <property type="molecule type" value="Genomic_DNA"/>
</dbReference>
<keyword evidence="4" id="KW-1185">Reference proteome</keyword>
<dbReference type="AlphaFoldDB" id="A0AAN8K329"/>
<keyword evidence="2" id="KW-0732">Signal</keyword>
<feature type="chain" id="PRO_5042967980" evidence="2">
    <location>
        <begin position="22"/>
        <end position="445"/>
    </location>
</feature>
<gene>
    <name evidence="3" type="ORF">SNE40_006318</name>
</gene>
<reference evidence="3 4" key="1">
    <citation type="submission" date="2024-01" db="EMBL/GenBank/DDBJ databases">
        <title>The genome of the rayed Mediterranean limpet Patella caerulea (Linnaeus, 1758).</title>
        <authorList>
            <person name="Anh-Thu Weber A."/>
            <person name="Halstead-Nussloch G."/>
        </authorList>
    </citation>
    <scope>NUCLEOTIDE SEQUENCE [LARGE SCALE GENOMIC DNA]</scope>
    <source>
        <strain evidence="3">AATW-2023a</strain>
        <tissue evidence="3">Whole specimen</tissue>
    </source>
</reference>
<comment type="caution">
    <text evidence="3">The sequence shown here is derived from an EMBL/GenBank/DDBJ whole genome shotgun (WGS) entry which is preliminary data.</text>
</comment>
<evidence type="ECO:0000313" key="4">
    <source>
        <dbReference type="Proteomes" id="UP001347796"/>
    </source>
</evidence>
<evidence type="ECO:0000256" key="1">
    <source>
        <dbReference type="SAM" id="MobiDB-lite"/>
    </source>
</evidence>
<name>A0AAN8K329_PATCE</name>